<feature type="compositionally biased region" description="Low complexity" evidence="1">
    <location>
        <begin position="9"/>
        <end position="23"/>
    </location>
</feature>
<protein>
    <submittedName>
        <fullName evidence="2">Uncharacterized protein</fullName>
    </submittedName>
</protein>
<proteinExistence type="predicted"/>
<evidence type="ECO:0000313" key="2">
    <source>
        <dbReference type="EMBL" id="EGT31591.1"/>
    </source>
</evidence>
<keyword evidence="3" id="KW-1185">Reference proteome</keyword>
<dbReference type="InParanoid" id="G0NI03"/>
<dbReference type="HOGENOM" id="CLU_1455613_0_0_1"/>
<dbReference type="EMBL" id="GL379887">
    <property type="protein sequence ID" value="EGT31591.1"/>
    <property type="molecule type" value="Genomic_DNA"/>
</dbReference>
<organism evidence="3">
    <name type="scientific">Caenorhabditis brenneri</name>
    <name type="common">Nematode worm</name>
    <dbReference type="NCBI Taxonomy" id="135651"/>
    <lineage>
        <taxon>Eukaryota</taxon>
        <taxon>Metazoa</taxon>
        <taxon>Ecdysozoa</taxon>
        <taxon>Nematoda</taxon>
        <taxon>Chromadorea</taxon>
        <taxon>Rhabditida</taxon>
        <taxon>Rhabditina</taxon>
        <taxon>Rhabditomorpha</taxon>
        <taxon>Rhabditoidea</taxon>
        <taxon>Rhabditidae</taxon>
        <taxon>Peloderinae</taxon>
        <taxon>Caenorhabditis</taxon>
    </lineage>
</organism>
<feature type="region of interest" description="Disordered" evidence="1">
    <location>
        <begin position="1"/>
        <end position="26"/>
    </location>
</feature>
<gene>
    <name evidence="2" type="ORF">CAEBREN_16577</name>
</gene>
<dbReference type="Proteomes" id="UP000008068">
    <property type="component" value="Unassembled WGS sequence"/>
</dbReference>
<dbReference type="AlphaFoldDB" id="G0NI03"/>
<sequence>MTPAAIAMTPSNMLTPPSLTSTPSGPPFGRHNNFQNQMMTPPSLASTHITPPYGRSTGFQNQMMTPTSYVTPPSLASTYMTPPVGGSNGFQNQMTLPPFPAQQFAVNQHYDAYGQSSMSQMGGAPMPPPTHWGMLPGASNSQNFTQSGNTGNMPQMTQNPPQYLNYNGSGTNFQYDSNGANYNFRF</sequence>
<accession>G0NI03</accession>
<reference evidence="3" key="1">
    <citation type="submission" date="2011-07" db="EMBL/GenBank/DDBJ databases">
        <authorList>
            <consortium name="Caenorhabditis brenneri Sequencing and Analysis Consortium"/>
            <person name="Wilson R.K."/>
        </authorList>
    </citation>
    <scope>NUCLEOTIDE SEQUENCE [LARGE SCALE GENOMIC DNA]</scope>
    <source>
        <strain evidence="3">PB2801</strain>
    </source>
</reference>
<name>G0NI03_CAEBE</name>
<evidence type="ECO:0000313" key="3">
    <source>
        <dbReference type="Proteomes" id="UP000008068"/>
    </source>
</evidence>
<evidence type="ECO:0000256" key="1">
    <source>
        <dbReference type="SAM" id="MobiDB-lite"/>
    </source>
</evidence>